<keyword evidence="1" id="KW-0732">Signal</keyword>
<evidence type="ECO:0000313" key="2">
    <source>
        <dbReference type="EMBL" id="CAG7834383.1"/>
    </source>
</evidence>
<feature type="signal peptide" evidence="1">
    <location>
        <begin position="1"/>
        <end position="20"/>
    </location>
</feature>
<proteinExistence type="predicted"/>
<dbReference type="Proteomes" id="UP000708208">
    <property type="component" value="Unassembled WGS sequence"/>
</dbReference>
<dbReference type="EMBL" id="CAJVCH010570221">
    <property type="protein sequence ID" value="CAG7834383.1"/>
    <property type="molecule type" value="Genomic_DNA"/>
</dbReference>
<protein>
    <submittedName>
        <fullName evidence="2">Uncharacterized protein</fullName>
    </submittedName>
</protein>
<name>A0A8J2LLV3_9HEXA</name>
<evidence type="ECO:0000313" key="3">
    <source>
        <dbReference type="Proteomes" id="UP000708208"/>
    </source>
</evidence>
<organism evidence="2 3">
    <name type="scientific">Allacma fusca</name>
    <dbReference type="NCBI Taxonomy" id="39272"/>
    <lineage>
        <taxon>Eukaryota</taxon>
        <taxon>Metazoa</taxon>
        <taxon>Ecdysozoa</taxon>
        <taxon>Arthropoda</taxon>
        <taxon>Hexapoda</taxon>
        <taxon>Collembola</taxon>
        <taxon>Symphypleona</taxon>
        <taxon>Sminthuridae</taxon>
        <taxon>Allacma</taxon>
    </lineage>
</organism>
<evidence type="ECO:0000256" key="1">
    <source>
        <dbReference type="SAM" id="SignalP"/>
    </source>
</evidence>
<feature type="chain" id="PRO_5035289662" evidence="1">
    <location>
        <begin position="21"/>
        <end position="154"/>
    </location>
</feature>
<comment type="caution">
    <text evidence="2">The sequence shown here is derived from an EMBL/GenBank/DDBJ whole genome shotgun (WGS) entry which is preliminary data.</text>
</comment>
<gene>
    <name evidence="2" type="ORF">AFUS01_LOCUS43897</name>
</gene>
<keyword evidence="3" id="KW-1185">Reference proteome</keyword>
<dbReference type="AlphaFoldDB" id="A0A8J2LLV3"/>
<accession>A0A8J2LLV3</accession>
<reference evidence="2" key="1">
    <citation type="submission" date="2021-06" db="EMBL/GenBank/DDBJ databases">
        <authorList>
            <person name="Hodson N. C."/>
            <person name="Mongue J. A."/>
            <person name="Jaron S. K."/>
        </authorList>
    </citation>
    <scope>NUCLEOTIDE SEQUENCE</scope>
</reference>
<sequence length="154" mass="17092">MNLLVYSVALLCFLTPGIFAAFKPTGQYDLSMGEIVPLCKMVKKFSETGTPPDPEPFDESAGSDPATCIYFAWTSCEKPSSNPNKPCEPSSNPNKPCGWYEMKKCGADQRKKRSFFEYIERIKRNLALGKPDGPVILGFPDDHDDFPGESIKVL</sequence>